<keyword evidence="5 8" id="KW-0812">Transmembrane</keyword>
<keyword evidence="11" id="KW-1185">Reference proteome</keyword>
<feature type="transmembrane region" description="Helical" evidence="8">
    <location>
        <begin position="263"/>
        <end position="284"/>
    </location>
</feature>
<evidence type="ECO:0000313" key="10">
    <source>
        <dbReference type="EMBL" id="MCZ0860158.1"/>
    </source>
</evidence>
<organism evidence="10 11">
    <name type="scientific">Methanocorpusculum petauri</name>
    <dbReference type="NCBI Taxonomy" id="3002863"/>
    <lineage>
        <taxon>Archaea</taxon>
        <taxon>Methanobacteriati</taxon>
        <taxon>Methanobacteriota</taxon>
        <taxon>Stenosarchaea group</taxon>
        <taxon>Methanomicrobia</taxon>
        <taxon>Methanomicrobiales</taxon>
        <taxon>Methanocorpusculaceae</taxon>
        <taxon>Methanocorpusculum</taxon>
    </lineage>
</organism>
<keyword evidence="4 10" id="KW-0808">Transferase</keyword>
<feature type="transmembrane region" description="Helical" evidence="8">
    <location>
        <begin position="118"/>
        <end position="135"/>
    </location>
</feature>
<feature type="transmembrane region" description="Helical" evidence="8">
    <location>
        <begin position="172"/>
        <end position="202"/>
    </location>
</feature>
<proteinExistence type="predicted"/>
<evidence type="ECO:0000256" key="1">
    <source>
        <dbReference type="ARBA" id="ARBA00004651"/>
    </source>
</evidence>
<dbReference type="GO" id="GO:0016757">
    <property type="term" value="F:glycosyltransferase activity"/>
    <property type="evidence" value="ECO:0007669"/>
    <property type="project" value="UniProtKB-KW"/>
</dbReference>
<evidence type="ECO:0000256" key="8">
    <source>
        <dbReference type="SAM" id="Phobius"/>
    </source>
</evidence>
<feature type="transmembrane region" description="Helical" evidence="8">
    <location>
        <begin position="141"/>
        <end position="160"/>
    </location>
</feature>
<dbReference type="InterPro" id="IPR038731">
    <property type="entry name" value="RgtA/B/C-like"/>
</dbReference>
<keyword evidence="7 8" id="KW-0472">Membrane</keyword>
<protein>
    <submittedName>
        <fullName evidence="10">Glycosyltransferase family 39 protein</fullName>
        <ecNumber evidence="10">2.4.-.-</ecNumber>
    </submittedName>
</protein>
<reference evidence="10" key="1">
    <citation type="submission" date="2022-12" db="EMBL/GenBank/DDBJ databases">
        <title>Isolation and characterisation of novel Methanocorpusculum spp. from native Australian herbivores indicates the genus is ancestrally host-associated.</title>
        <authorList>
            <person name="Volmer J.G."/>
            <person name="Soo R.M."/>
            <person name="Evans P.N."/>
            <person name="Hoedt E.C."/>
            <person name="Astorga Alsina A.L."/>
            <person name="Woodcroft B.J."/>
            <person name="Tyson G.W."/>
            <person name="Hugenholtz P."/>
            <person name="Morrison M."/>
        </authorList>
    </citation>
    <scope>NUCLEOTIDE SEQUENCE</scope>
    <source>
        <strain evidence="10">MG</strain>
    </source>
</reference>
<evidence type="ECO:0000256" key="2">
    <source>
        <dbReference type="ARBA" id="ARBA00022475"/>
    </source>
</evidence>
<evidence type="ECO:0000256" key="5">
    <source>
        <dbReference type="ARBA" id="ARBA00022692"/>
    </source>
</evidence>
<feature type="transmembrane region" description="Helical" evidence="8">
    <location>
        <begin position="296"/>
        <end position="318"/>
    </location>
</feature>
<dbReference type="EMBL" id="JAPTGB010000004">
    <property type="protein sequence ID" value="MCZ0860158.1"/>
    <property type="molecule type" value="Genomic_DNA"/>
</dbReference>
<feature type="domain" description="Glycosyltransferase RgtA/B/C/D-like" evidence="9">
    <location>
        <begin position="68"/>
        <end position="225"/>
    </location>
</feature>
<name>A0ABT4IEI7_9EURY</name>
<keyword evidence="2" id="KW-1003">Cell membrane</keyword>
<evidence type="ECO:0000256" key="3">
    <source>
        <dbReference type="ARBA" id="ARBA00022676"/>
    </source>
</evidence>
<comment type="caution">
    <text evidence="10">The sequence shown here is derived from an EMBL/GenBank/DDBJ whole genome shotgun (WGS) entry which is preliminary data.</text>
</comment>
<dbReference type="EC" id="2.4.-.-" evidence="10"/>
<accession>A0ABT4IEI7</accession>
<dbReference type="PANTHER" id="PTHR33908">
    <property type="entry name" value="MANNOSYLTRANSFERASE YKCB-RELATED"/>
    <property type="match status" value="1"/>
</dbReference>
<evidence type="ECO:0000313" key="11">
    <source>
        <dbReference type="Proteomes" id="UP001141422"/>
    </source>
</evidence>
<dbReference type="PANTHER" id="PTHR33908:SF11">
    <property type="entry name" value="MEMBRANE PROTEIN"/>
    <property type="match status" value="1"/>
</dbReference>
<comment type="subcellular location">
    <subcellularLocation>
        <location evidence="1">Cell membrane</location>
        <topology evidence="1">Multi-pass membrane protein</topology>
    </subcellularLocation>
</comment>
<feature type="transmembrane region" description="Helical" evidence="8">
    <location>
        <begin position="73"/>
        <end position="106"/>
    </location>
</feature>
<evidence type="ECO:0000256" key="6">
    <source>
        <dbReference type="ARBA" id="ARBA00022989"/>
    </source>
</evidence>
<gene>
    <name evidence="10" type="ORF">O0S10_02795</name>
</gene>
<evidence type="ECO:0000256" key="7">
    <source>
        <dbReference type="ARBA" id="ARBA00023136"/>
    </source>
</evidence>
<feature type="transmembrane region" description="Helical" evidence="8">
    <location>
        <begin position="350"/>
        <end position="368"/>
    </location>
</feature>
<feature type="transmembrane region" description="Helical" evidence="8">
    <location>
        <begin position="324"/>
        <end position="343"/>
    </location>
</feature>
<dbReference type="RefSeq" id="WP_268924380.1">
    <property type="nucleotide sequence ID" value="NZ_JAPTGB010000004.1"/>
</dbReference>
<evidence type="ECO:0000256" key="4">
    <source>
        <dbReference type="ARBA" id="ARBA00022679"/>
    </source>
</evidence>
<dbReference type="InterPro" id="IPR050297">
    <property type="entry name" value="LipidA_mod_glycosyltrf_83"/>
</dbReference>
<keyword evidence="6 8" id="KW-1133">Transmembrane helix</keyword>
<dbReference type="Proteomes" id="UP001141422">
    <property type="component" value="Unassembled WGS sequence"/>
</dbReference>
<keyword evidence="3 10" id="KW-0328">Glycosyltransferase</keyword>
<dbReference type="Pfam" id="PF13231">
    <property type="entry name" value="PMT_2"/>
    <property type="match status" value="1"/>
</dbReference>
<feature type="transmembrane region" description="Helical" evidence="8">
    <location>
        <begin position="208"/>
        <end position="227"/>
    </location>
</feature>
<sequence>MNNLIDELKQITHLQKYTIIYYVLLPVTLCLLFGSLAFSDDLWLDEIYTITEIHLESWEIWTIFATESHPPLYIYLLKLFCTVFGGSILAMKFFSVLGCLATMLLGAFPIKRAFGDKTALWFMFLCLTMPFMLHYSIEIRMYSWAIFFVTATMIYAVLILQTNKPIDWGLYFVFGLLGAYTHYYALMTIAIIHLLLGFYLWFTSRKNCIPWLIISGLLIISYLPWVMNLLSQVSRVSEGFWIAPLSFMDIIVMPASMFYMGSIFPSIVLLAILTIFGCAMLYRILRTSPKGFPEKIALACIIVPLVVYAMFIIFSITIQPIIQTRYLMVMAGLGMLFLAICLSSIQSKKLLTVFCALMMVTTLITYGITYSTEYPTDGDSLTIMSKKLSQNISDDCILLYTEGHAYGVLSYYLPNITHWMLVDDEEIADIRSSHTGKFNGFIVGVDDVYAVSDSGKDMRLITFGATELPDLITDNFNVVEERRYTSTSSIYPVWCVSSIERLPVSS</sequence>
<feature type="transmembrane region" description="Helical" evidence="8">
    <location>
        <begin position="19"/>
        <end position="38"/>
    </location>
</feature>
<evidence type="ECO:0000259" key="9">
    <source>
        <dbReference type="Pfam" id="PF13231"/>
    </source>
</evidence>